<organism evidence="7 8">
    <name type="scientific">Terrimonas rubra</name>
    <dbReference type="NCBI Taxonomy" id="1035890"/>
    <lineage>
        <taxon>Bacteria</taxon>
        <taxon>Pseudomonadati</taxon>
        <taxon>Bacteroidota</taxon>
        <taxon>Chitinophagia</taxon>
        <taxon>Chitinophagales</taxon>
        <taxon>Chitinophagaceae</taxon>
        <taxon>Terrimonas</taxon>
    </lineage>
</organism>
<dbReference type="SUPFAM" id="SSF53167">
    <property type="entry name" value="Purine and uridine phosphorylases"/>
    <property type="match status" value="1"/>
</dbReference>
<reference evidence="8" key="1">
    <citation type="journal article" date="2019" name="Int. J. Syst. Evol. Microbiol.">
        <title>The Global Catalogue of Microorganisms (GCM) 10K type strain sequencing project: providing services to taxonomists for standard genome sequencing and annotation.</title>
        <authorList>
            <consortium name="The Broad Institute Genomics Platform"/>
            <consortium name="The Broad Institute Genome Sequencing Center for Infectious Disease"/>
            <person name="Wu L."/>
            <person name="Ma J."/>
        </authorList>
    </citation>
    <scope>NUCLEOTIDE SEQUENCE [LARGE SCALE GENOMIC DNA]</scope>
    <source>
        <strain evidence="8">KCTC 23299</strain>
    </source>
</reference>
<dbReference type="NCBIfam" id="TIGR01700">
    <property type="entry name" value="PNPH"/>
    <property type="match status" value="1"/>
</dbReference>
<dbReference type="InterPro" id="IPR000845">
    <property type="entry name" value="Nucleoside_phosphorylase_d"/>
</dbReference>
<dbReference type="CDD" id="cd09009">
    <property type="entry name" value="PNP-EcPNPII_like"/>
    <property type="match status" value="1"/>
</dbReference>
<dbReference type="GO" id="GO:0004731">
    <property type="term" value="F:purine-nucleoside phosphorylase activity"/>
    <property type="evidence" value="ECO:0007669"/>
    <property type="project" value="UniProtKB-EC"/>
</dbReference>
<evidence type="ECO:0000256" key="5">
    <source>
        <dbReference type="PIRNR" id="PIRNR000477"/>
    </source>
</evidence>
<dbReference type="Gene3D" id="3.40.50.1580">
    <property type="entry name" value="Nucleoside phosphorylase domain"/>
    <property type="match status" value="1"/>
</dbReference>
<dbReference type="EMBL" id="JBHUOZ010000003">
    <property type="protein sequence ID" value="MFD2920571.1"/>
    <property type="molecule type" value="Genomic_DNA"/>
</dbReference>
<comment type="pathway">
    <text evidence="1 5">Purine metabolism; purine nucleoside salvage.</text>
</comment>
<comment type="caution">
    <text evidence="7">The sequence shown here is derived from an EMBL/GenBank/DDBJ whole genome shotgun (WGS) entry which is preliminary data.</text>
</comment>
<dbReference type="NCBIfam" id="TIGR01697">
    <property type="entry name" value="PNPH-PUNA-XAPA"/>
    <property type="match status" value="1"/>
</dbReference>
<comment type="function">
    <text evidence="5">The purine nucleoside phosphorylases catalyze the phosphorolytic breakdown of the N-glycosidic bond in the beta-(deoxy)ribonucleoside molecules, with the formation of the corresponding free purine bases and pentose-1-phosphate.</text>
</comment>
<gene>
    <name evidence="7" type="ORF">ACFS6H_12665</name>
</gene>
<dbReference type="RefSeq" id="WP_386099181.1">
    <property type="nucleotide sequence ID" value="NZ_JBHUOZ010000003.1"/>
</dbReference>
<accession>A0ABW6A8F3</accession>
<dbReference type="PANTHER" id="PTHR11904">
    <property type="entry name" value="METHYLTHIOADENOSINE/PURINE NUCLEOSIDE PHOSPHORYLASE"/>
    <property type="match status" value="1"/>
</dbReference>
<evidence type="ECO:0000313" key="8">
    <source>
        <dbReference type="Proteomes" id="UP001597511"/>
    </source>
</evidence>
<evidence type="ECO:0000256" key="4">
    <source>
        <dbReference type="ARBA" id="ARBA00022679"/>
    </source>
</evidence>
<dbReference type="PIRSF" id="PIRSF000477">
    <property type="entry name" value="PurNPase"/>
    <property type="match status" value="1"/>
</dbReference>
<keyword evidence="8" id="KW-1185">Reference proteome</keyword>
<sequence>MAADIIAQLNETVAYLKSQYAETPAVGVVLGSGLGNFSTQIQVEKEVPYGDIPHFPVSTVQGHKGRLIFGKLSGKTVVAMAGRFHFYEGYTAQEVVFPIRVMKLLGIETLLLSNAAGGVNTSYNVGDIMIIRDHISQFTPNPLVGKNIEAWGPRFPDMTEPYKKSLIARAKAIAKANNIDVKEGVYLAVTGPTFETKAEYRMIQVLGGDVVGMSTVQETIVANHMGLAVFAVSIVTDIGIREDDNVITHEEVLEAAHAAEPKLSVIFKELIASL</sequence>
<dbReference type="PANTHER" id="PTHR11904:SF9">
    <property type="entry name" value="PURINE NUCLEOSIDE PHOSPHORYLASE-RELATED"/>
    <property type="match status" value="1"/>
</dbReference>
<dbReference type="Proteomes" id="UP001597511">
    <property type="component" value="Unassembled WGS sequence"/>
</dbReference>
<dbReference type="InterPro" id="IPR035994">
    <property type="entry name" value="Nucleoside_phosphorylase_sf"/>
</dbReference>
<dbReference type="EC" id="2.4.2.1" evidence="5"/>
<evidence type="ECO:0000313" key="7">
    <source>
        <dbReference type="EMBL" id="MFD2920571.1"/>
    </source>
</evidence>
<keyword evidence="4 5" id="KW-0808">Transferase</keyword>
<proteinExistence type="inferred from homology"/>
<evidence type="ECO:0000256" key="1">
    <source>
        <dbReference type="ARBA" id="ARBA00005058"/>
    </source>
</evidence>
<feature type="domain" description="Nucleoside phosphorylase" evidence="6">
    <location>
        <begin position="26"/>
        <end position="272"/>
    </location>
</feature>
<dbReference type="NCBIfam" id="NF006054">
    <property type="entry name" value="PRK08202.1"/>
    <property type="match status" value="1"/>
</dbReference>
<comment type="similarity">
    <text evidence="2 5">Belongs to the PNP/MTAP phosphorylase family.</text>
</comment>
<protein>
    <recommendedName>
        <fullName evidence="5">Purine nucleoside phosphorylase</fullName>
        <ecNumber evidence="5">2.4.2.1</ecNumber>
    </recommendedName>
    <alternativeName>
        <fullName evidence="5">Inosine-guanosine phosphorylase</fullName>
    </alternativeName>
</protein>
<dbReference type="Pfam" id="PF01048">
    <property type="entry name" value="PNP_UDP_1"/>
    <property type="match status" value="1"/>
</dbReference>
<evidence type="ECO:0000256" key="2">
    <source>
        <dbReference type="ARBA" id="ARBA00006751"/>
    </source>
</evidence>
<keyword evidence="3 5" id="KW-0328">Glycosyltransferase</keyword>
<name>A0ABW6A8F3_9BACT</name>
<dbReference type="InterPro" id="IPR011270">
    <property type="entry name" value="Pur_Nuc_Pase_Ino/Guo-sp"/>
</dbReference>
<dbReference type="InterPro" id="IPR011268">
    <property type="entry name" value="Purine_phosphorylase"/>
</dbReference>
<evidence type="ECO:0000259" key="6">
    <source>
        <dbReference type="Pfam" id="PF01048"/>
    </source>
</evidence>
<evidence type="ECO:0000256" key="3">
    <source>
        <dbReference type="ARBA" id="ARBA00022676"/>
    </source>
</evidence>